<feature type="transmembrane region" description="Helical" evidence="6">
    <location>
        <begin position="260"/>
        <end position="281"/>
    </location>
</feature>
<name>A0A9W7AMA7_9STRA</name>
<feature type="transmembrane region" description="Helical" evidence="6">
    <location>
        <begin position="390"/>
        <end position="409"/>
    </location>
</feature>
<evidence type="ECO:0000313" key="9">
    <source>
        <dbReference type="Proteomes" id="UP001162640"/>
    </source>
</evidence>
<reference evidence="9" key="1">
    <citation type="journal article" date="2023" name="Commun. Biol.">
        <title>Genome analysis of Parmales, the sister group of diatoms, reveals the evolutionary specialization of diatoms from phago-mixotrophs to photoautotrophs.</title>
        <authorList>
            <person name="Ban H."/>
            <person name="Sato S."/>
            <person name="Yoshikawa S."/>
            <person name="Yamada K."/>
            <person name="Nakamura Y."/>
            <person name="Ichinomiya M."/>
            <person name="Sato N."/>
            <person name="Blanc-Mathieu R."/>
            <person name="Endo H."/>
            <person name="Kuwata A."/>
            <person name="Ogata H."/>
        </authorList>
    </citation>
    <scope>NUCLEOTIDE SEQUENCE [LARGE SCALE GENOMIC DNA]</scope>
</reference>
<dbReference type="Gene3D" id="1.20.1420.30">
    <property type="entry name" value="NCX, central ion-binding region"/>
    <property type="match status" value="1"/>
</dbReference>
<accession>A0A9W7AMA7</accession>
<dbReference type="EMBL" id="BLQM01000171">
    <property type="protein sequence ID" value="GMH71947.1"/>
    <property type="molecule type" value="Genomic_DNA"/>
</dbReference>
<feature type="transmembrane region" description="Helical" evidence="6">
    <location>
        <begin position="109"/>
        <end position="130"/>
    </location>
</feature>
<comment type="caution">
    <text evidence="8">The sequence shown here is derived from an EMBL/GenBank/DDBJ whole genome shotgun (WGS) entry which is preliminary data.</text>
</comment>
<protein>
    <recommendedName>
        <fullName evidence="7">Sodium/calcium exchanger membrane region domain-containing protein</fullName>
    </recommendedName>
</protein>
<evidence type="ECO:0000256" key="2">
    <source>
        <dbReference type="ARBA" id="ARBA00022448"/>
    </source>
</evidence>
<feature type="domain" description="Sodium/calcium exchanger membrane region" evidence="7">
    <location>
        <begin position="326"/>
        <end position="473"/>
    </location>
</feature>
<dbReference type="Proteomes" id="UP001162640">
    <property type="component" value="Unassembled WGS sequence"/>
</dbReference>
<evidence type="ECO:0000256" key="5">
    <source>
        <dbReference type="ARBA" id="ARBA00023136"/>
    </source>
</evidence>
<sequence>MSDLECSDINNSTAVDFFGDGSRCTFATDYCSGDSILNYQSWIECAGEDQTPFVILGLITWLCYLIMLLASTADNFFVIELQTLSTMLALSDDVAGVTLLALGNGAPDVFTAVSLGFIFVYFAYIVIVLVSSKTKVDETVTDIDALKLENPLIGSSSNDPVFDALMDGRDSLTSVGRESSVARDSLRQYSTNSHAPSHHSHKIAADDDHILGFNDVPELNEDGILAMVLWYAEYPVSVLRHLSIPSADPFWCRKRRLFSALSPILGLQLVILAVFGVDGFTSTKLDWLGNVDLWLVTLLVSSTVSIVLWNFSNDEQQPSFFLFSVMFAFLMSVVWLDLVANEVVAILETFGMLANISTSILGLTVLAWGNSVGDLVADTATAKAGQVKTAIATCFGSPLLSALVGLGLALTISTSSDGNLATSINTQNLVAIVTLLFVLFSSGITFWKYNFKPPRVFAYYLYAIYGFFMALSIALEVAL</sequence>
<dbReference type="InterPro" id="IPR051359">
    <property type="entry name" value="CaCA_antiporter"/>
</dbReference>
<dbReference type="Pfam" id="PF01699">
    <property type="entry name" value="Na_Ca_ex"/>
    <property type="match status" value="2"/>
</dbReference>
<feature type="transmembrane region" description="Helical" evidence="6">
    <location>
        <begin position="350"/>
        <end position="369"/>
    </location>
</feature>
<dbReference type="PANTHER" id="PTHR12266">
    <property type="entry name" value="NA+/CA2+ K+ INDEPENDENT EXCHANGER"/>
    <property type="match status" value="1"/>
</dbReference>
<evidence type="ECO:0000313" key="8">
    <source>
        <dbReference type="EMBL" id="GMH71947.1"/>
    </source>
</evidence>
<feature type="transmembrane region" description="Helical" evidence="6">
    <location>
        <begin position="319"/>
        <end position="338"/>
    </location>
</feature>
<comment type="subcellular location">
    <subcellularLocation>
        <location evidence="1">Membrane</location>
        <topology evidence="1">Multi-pass membrane protein</topology>
    </subcellularLocation>
</comment>
<feature type="transmembrane region" description="Helical" evidence="6">
    <location>
        <begin position="459"/>
        <end position="478"/>
    </location>
</feature>
<evidence type="ECO:0000256" key="4">
    <source>
        <dbReference type="ARBA" id="ARBA00022989"/>
    </source>
</evidence>
<evidence type="ECO:0000256" key="3">
    <source>
        <dbReference type="ARBA" id="ARBA00022692"/>
    </source>
</evidence>
<dbReference type="AlphaFoldDB" id="A0A9W7AMA7"/>
<dbReference type="InterPro" id="IPR004837">
    <property type="entry name" value="NaCa_Exmemb"/>
</dbReference>
<feature type="domain" description="Sodium/calcium exchanger membrane region" evidence="7">
    <location>
        <begin position="60"/>
        <end position="114"/>
    </location>
</feature>
<keyword evidence="2" id="KW-0813">Transport</keyword>
<evidence type="ECO:0000256" key="6">
    <source>
        <dbReference type="SAM" id="Phobius"/>
    </source>
</evidence>
<keyword evidence="3 6" id="KW-0812">Transmembrane</keyword>
<gene>
    <name evidence="8" type="ORF">TL16_g05791</name>
</gene>
<feature type="transmembrane region" description="Helical" evidence="6">
    <location>
        <begin position="53"/>
        <end position="72"/>
    </location>
</feature>
<keyword evidence="5 6" id="KW-0472">Membrane</keyword>
<proteinExistence type="predicted"/>
<feature type="transmembrane region" description="Helical" evidence="6">
    <location>
        <begin position="293"/>
        <end position="312"/>
    </location>
</feature>
<evidence type="ECO:0000256" key="1">
    <source>
        <dbReference type="ARBA" id="ARBA00004141"/>
    </source>
</evidence>
<keyword evidence="4 6" id="KW-1133">Transmembrane helix</keyword>
<dbReference type="GO" id="GO:0008324">
    <property type="term" value="F:monoatomic cation transmembrane transporter activity"/>
    <property type="evidence" value="ECO:0007669"/>
    <property type="project" value="TreeGrafter"/>
</dbReference>
<dbReference type="GO" id="GO:0016020">
    <property type="term" value="C:membrane"/>
    <property type="evidence" value="ECO:0007669"/>
    <property type="project" value="UniProtKB-SubCell"/>
</dbReference>
<dbReference type="PANTHER" id="PTHR12266:SF0">
    <property type="entry name" value="MITOCHONDRIAL SODIUM_CALCIUM EXCHANGER PROTEIN"/>
    <property type="match status" value="1"/>
</dbReference>
<dbReference type="InterPro" id="IPR044880">
    <property type="entry name" value="NCX_ion-bd_dom_sf"/>
</dbReference>
<feature type="transmembrane region" description="Helical" evidence="6">
    <location>
        <begin position="429"/>
        <end position="447"/>
    </location>
</feature>
<organism evidence="8 9">
    <name type="scientific">Triparma laevis f. inornata</name>
    <dbReference type="NCBI Taxonomy" id="1714386"/>
    <lineage>
        <taxon>Eukaryota</taxon>
        <taxon>Sar</taxon>
        <taxon>Stramenopiles</taxon>
        <taxon>Ochrophyta</taxon>
        <taxon>Bolidophyceae</taxon>
        <taxon>Parmales</taxon>
        <taxon>Triparmaceae</taxon>
        <taxon>Triparma</taxon>
    </lineage>
</organism>
<evidence type="ECO:0000259" key="7">
    <source>
        <dbReference type="Pfam" id="PF01699"/>
    </source>
</evidence>